<dbReference type="AlphaFoldDB" id="A0AAD2PUK0"/>
<comment type="caution">
    <text evidence="8">The sequence shown here is derived from an EMBL/GenBank/DDBJ whole genome shotgun (WGS) entry which is preliminary data.</text>
</comment>
<dbReference type="GO" id="GO:0003747">
    <property type="term" value="F:translation release factor activity"/>
    <property type="evidence" value="ECO:0007669"/>
    <property type="project" value="InterPro"/>
</dbReference>
<reference evidence="8" key="1">
    <citation type="submission" date="2023-08" db="EMBL/GenBank/DDBJ databases">
        <authorList>
            <person name="Audoor S."/>
            <person name="Bilcke G."/>
        </authorList>
    </citation>
    <scope>NUCLEOTIDE SEQUENCE</scope>
</reference>
<organism evidence="8 9">
    <name type="scientific">Cylindrotheca closterium</name>
    <dbReference type="NCBI Taxonomy" id="2856"/>
    <lineage>
        <taxon>Eukaryota</taxon>
        <taxon>Sar</taxon>
        <taxon>Stramenopiles</taxon>
        <taxon>Ochrophyta</taxon>
        <taxon>Bacillariophyta</taxon>
        <taxon>Bacillariophyceae</taxon>
        <taxon>Bacillariophycidae</taxon>
        <taxon>Bacillariales</taxon>
        <taxon>Bacillariaceae</taxon>
        <taxon>Cylindrotheca</taxon>
    </lineage>
</organism>
<accession>A0AAD2PUK0</accession>
<feature type="domain" description="Prokaryotic-type class I peptide chain release factors" evidence="6">
    <location>
        <begin position="438"/>
        <end position="540"/>
    </location>
</feature>
<evidence type="ECO:0000313" key="8">
    <source>
        <dbReference type="EMBL" id="CAJ1950870.1"/>
    </source>
</evidence>
<name>A0AAD2PUK0_9STRA</name>
<feature type="region of interest" description="Disordered" evidence="5">
    <location>
        <begin position="505"/>
        <end position="546"/>
    </location>
</feature>
<dbReference type="SUPFAM" id="SSF75620">
    <property type="entry name" value="Release factor"/>
    <property type="match status" value="1"/>
</dbReference>
<dbReference type="Proteomes" id="UP001295423">
    <property type="component" value="Unassembled WGS sequence"/>
</dbReference>
<dbReference type="PANTHER" id="PTHR46203:SF1">
    <property type="entry name" value="MITOCHONDRIAL TRANSLATION RELEASE FACTOR IN RESCUE"/>
    <property type="match status" value="1"/>
</dbReference>
<evidence type="ECO:0000259" key="7">
    <source>
        <dbReference type="Pfam" id="PF04457"/>
    </source>
</evidence>
<dbReference type="InterPro" id="IPR052405">
    <property type="entry name" value="Mito_Transl_Release_Factor"/>
</dbReference>
<dbReference type="Pfam" id="PF00472">
    <property type="entry name" value="RF-1"/>
    <property type="match status" value="1"/>
</dbReference>
<protein>
    <recommendedName>
        <fullName evidence="10">Prokaryotic-type class I peptide chain release factors domain-containing protein</fullName>
    </recommendedName>
</protein>
<keyword evidence="4" id="KW-0496">Mitochondrion</keyword>
<evidence type="ECO:0008006" key="10">
    <source>
        <dbReference type="Google" id="ProtNLM"/>
    </source>
</evidence>
<keyword evidence="3" id="KW-0809">Transit peptide</keyword>
<gene>
    <name evidence="8" type="ORF">CYCCA115_LOCUS12799</name>
</gene>
<feature type="compositionally biased region" description="Basic and acidic residues" evidence="5">
    <location>
        <begin position="534"/>
        <end position="546"/>
    </location>
</feature>
<keyword evidence="9" id="KW-1185">Reference proteome</keyword>
<evidence type="ECO:0000256" key="1">
    <source>
        <dbReference type="ARBA" id="ARBA00004173"/>
    </source>
</evidence>
<dbReference type="EMBL" id="CAKOGP040001770">
    <property type="protein sequence ID" value="CAJ1950870.1"/>
    <property type="molecule type" value="Genomic_DNA"/>
</dbReference>
<evidence type="ECO:0000256" key="5">
    <source>
        <dbReference type="SAM" id="MobiDB-lite"/>
    </source>
</evidence>
<dbReference type="Gene3D" id="3.30.160.20">
    <property type="match status" value="1"/>
</dbReference>
<dbReference type="Pfam" id="PF04457">
    <property type="entry name" value="MJ1316"/>
    <property type="match status" value="1"/>
</dbReference>
<dbReference type="GO" id="GO:0005739">
    <property type="term" value="C:mitochondrion"/>
    <property type="evidence" value="ECO:0007669"/>
    <property type="project" value="UniProtKB-SubCell"/>
</dbReference>
<feature type="region of interest" description="Disordered" evidence="5">
    <location>
        <begin position="354"/>
        <end position="374"/>
    </location>
</feature>
<dbReference type="PANTHER" id="PTHR46203">
    <property type="entry name" value="PROBABLE PEPTIDE CHAIN RELEASE FACTOR C12ORF65"/>
    <property type="match status" value="1"/>
</dbReference>
<sequence length="546" mass="62084">MFPKGSCLAFQKHIGSATRQIRRNAIQRQQQQQQQQNRHNGFLPTFASPSLLLKRVPHPPAGTTTTSWQLHQSFTTTNDGDSGENSTQNPISLNMENLYREWTLEQDKLLWENKDSKSIIELASLLGRGLNGVQARLSKLQDLSSPAYERLFVTGRNGKNYSNKNGDDSADNDSTGKQKLVPAGEVLRRIEYDYRLQEESSNFFVLHYDRVDDVVVESPLNAPNDSIQGSATMLVNALPEHRIVGIKYKERIVWDRAERLDLVFSNGDEGGGIYHIIDTYGDWKAEQDRVVEWNRQRQKFIAQRIQHILGAEHYKSLQQQSSDIKKAFGDDTISIKSMVEAYVQSVLSIFRSRRRECESSDTPTTGGEMQGEEPFDIPQTDFEALEEFSELVAVLPDPDLRSLLLTEISLVMDRLEGKGSKKNGGTAGAGRREPLVLLEEELSERFVRGSGAGGQKINKTSNRVVLVHEPTQLKVECQDTRSLSQNRKIARKRLLEKLDEHFHGKQSKIGWKNQKAVQKRQKSKTKNRARQRKKQLEKQDENGDEI</sequence>
<proteinExistence type="inferred from homology"/>
<feature type="region of interest" description="Disordered" evidence="5">
    <location>
        <begin position="154"/>
        <end position="178"/>
    </location>
</feature>
<dbReference type="InterPro" id="IPR000352">
    <property type="entry name" value="Pep_chain_release_fac_I"/>
</dbReference>
<evidence type="ECO:0000256" key="3">
    <source>
        <dbReference type="ARBA" id="ARBA00022946"/>
    </source>
</evidence>
<comment type="subcellular location">
    <subcellularLocation>
        <location evidence="1">Mitochondrion</location>
    </subcellularLocation>
</comment>
<evidence type="ECO:0000313" key="9">
    <source>
        <dbReference type="Proteomes" id="UP001295423"/>
    </source>
</evidence>
<evidence type="ECO:0000256" key="2">
    <source>
        <dbReference type="ARBA" id="ARBA00010835"/>
    </source>
</evidence>
<evidence type="ECO:0000259" key="6">
    <source>
        <dbReference type="Pfam" id="PF00472"/>
    </source>
</evidence>
<feature type="compositionally biased region" description="Basic residues" evidence="5">
    <location>
        <begin position="517"/>
        <end position="533"/>
    </location>
</feature>
<feature type="domain" description="MJ1316 RNA cyclic group end recognition" evidence="7">
    <location>
        <begin position="181"/>
        <end position="256"/>
    </location>
</feature>
<evidence type="ECO:0000256" key="4">
    <source>
        <dbReference type="ARBA" id="ARBA00023128"/>
    </source>
</evidence>
<dbReference type="InterPro" id="IPR045853">
    <property type="entry name" value="Pep_chain_release_fac_I_sf"/>
</dbReference>
<comment type="similarity">
    <text evidence="2">Belongs to the prokaryotic/mitochondrial release factor family.</text>
</comment>
<dbReference type="InterPro" id="IPR040459">
    <property type="entry name" value="MJ1316"/>
</dbReference>